<name>A0A0B2VUD7_TOXCA</name>
<proteinExistence type="predicted"/>
<feature type="transmembrane region" description="Helical" evidence="1">
    <location>
        <begin position="92"/>
        <end position="114"/>
    </location>
</feature>
<reference evidence="2 3" key="1">
    <citation type="submission" date="2014-11" db="EMBL/GenBank/DDBJ databases">
        <title>Genetic blueprint of the zoonotic pathogen Toxocara canis.</title>
        <authorList>
            <person name="Zhu X.-Q."/>
            <person name="Korhonen P.K."/>
            <person name="Cai H."/>
            <person name="Young N.D."/>
            <person name="Nejsum P."/>
            <person name="von Samson-Himmelstjerna G."/>
            <person name="Boag P.R."/>
            <person name="Tan P."/>
            <person name="Li Q."/>
            <person name="Min J."/>
            <person name="Yang Y."/>
            <person name="Wang X."/>
            <person name="Fang X."/>
            <person name="Hall R.S."/>
            <person name="Hofmann A."/>
            <person name="Sternberg P.W."/>
            <person name="Jex A.R."/>
            <person name="Gasser R.B."/>
        </authorList>
    </citation>
    <scope>NUCLEOTIDE SEQUENCE [LARGE SCALE GENOMIC DNA]</scope>
    <source>
        <strain evidence="2">PN_DK_2014</strain>
    </source>
</reference>
<evidence type="ECO:0000313" key="3">
    <source>
        <dbReference type="Proteomes" id="UP000031036"/>
    </source>
</evidence>
<dbReference type="Proteomes" id="UP000031036">
    <property type="component" value="Unassembled WGS sequence"/>
</dbReference>
<dbReference type="AlphaFoldDB" id="A0A0B2VUD7"/>
<evidence type="ECO:0000313" key="2">
    <source>
        <dbReference type="EMBL" id="KHN84972.1"/>
    </source>
</evidence>
<dbReference type="Pfam" id="PF10853">
    <property type="entry name" value="DUF2650"/>
    <property type="match status" value="1"/>
</dbReference>
<feature type="transmembrane region" description="Helical" evidence="1">
    <location>
        <begin position="17"/>
        <end position="37"/>
    </location>
</feature>
<protein>
    <submittedName>
        <fullName evidence="2">Uncharacterized protein</fullName>
    </submittedName>
</protein>
<keyword evidence="1" id="KW-0812">Transmembrane</keyword>
<feature type="non-terminal residue" evidence="2">
    <location>
        <position position="1"/>
    </location>
</feature>
<gene>
    <name evidence="2" type="ORF">Tcan_16126</name>
</gene>
<evidence type="ECO:0000256" key="1">
    <source>
        <dbReference type="SAM" id="Phobius"/>
    </source>
</evidence>
<dbReference type="OMA" id="CAKIRIW"/>
<keyword evidence="1" id="KW-1133">Transmembrane helix</keyword>
<comment type="caution">
    <text evidence="2">The sequence shown here is derived from an EMBL/GenBank/DDBJ whole genome shotgun (WGS) entry which is preliminary data.</text>
</comment>
<organism evidence="2 3">
    <name type="scientific">Toxocara canis</name>
    <name type="common">Canine roundworm</name>
    <dbReference type="NCBI Taxonomy" id="6265"/>
    <lineage>
        <taxon>Eukaryota</taxon>
        <taxon>Metazoa</taxon>
        <taxon>Ecdysozoa</taxon>
        <taxon>Nematoda</taxon>
        <taxon>Chromadorea</taxon>
        <taxon>Rhabditida</taxon>
        <taxon>Spirurina</taxon>
        <taxon>Ascaridomorpha</taxon>
        <taxon>Ascaridoidea</taxon>
        <taxon>Toxocaridae</taxon>
        <taxon>Toxocara</taxon>
    </lineage>
</organism>
<accession>A0A0B2VUD7</accession>
<dbReference type="InterPro" id="IPR022559">
    <property type="entry name" value="SUP-1-like"/>
</dbReference>
<dbReference type="EMBL" id="JPKZ01000885">
    <property type="protein sequence ID" value="KHN84972.1"/>
    <property type="molecule type" value="Genomic_DNA"/>
</dbReference>
<keyword evidence="3" id="KW-1185">Reference proteome</keyword>
<sequence>LQSFSGNDVICFAPKSMRFTCAIVIALMVISVGAGMANSIQLSKAMSVSFCRGDSSTTGGGSFCPNESFFAYYRCCQMSTSEQTRCCARKKIWLLVAVVSSACAFLLVMFTLLYQCFASLRLLFRRRRCRAYHL</sequence>
<dbReference type="OrthoDB" id="5856120at2759"/>
<keyword evidence="1" id="KW-0472">Membrane</keyword>